<comment type="caution">
    <text evidence="2">The sequence shown here is derived from an EMBL/GenBank/DDBJ whole genome shotgun (WGS) entry which is preliminary data.</text>
</comment>
<feature type="compositionally biased region" description="Basic and acidic residues" evidence="1">
    <location>
        <begin position="14"/>
        <end position="24"/>
    </location>
</feature>
<feature type="compositionally biased region" description="Acidic residues" evidence="1">
    <location>
        <begin position="70"/>
        <end position="80"/>
    </location>
</feature>
<keyword evidence="3" id="KW-1185">Reference proteome</keyword>
<evidence type="ECO:0000256" key="1">
    <source>
        <dbReference type="SAM" id="MobiDB-lite"/>
    </source>
</evidence>
<dbReference type="EMBL" id="JASBNA010000001">
    <property type="protein sequence ID" value="KAK7695812.1"/>
    <property type="molecule type" value="Genomic_DNA"/>
</dbReference>
<accession>A0AAW0GT27</accession>
<name>A0AAW0GT27_9APHY</name>
<sequence>MDNSILQERIKREYKTANKTREGYIDESEEEEEEPKLSMAGKDMRKLMKKLEKNLAYDESDDDRNPYASSDDESSSEDEPPPVPQGPAIIPPDPKTTSRSGSQAPSLANGGKNLNGSQTPLTVKTDATSRPTSPVASPSHGGHSVVAKRATSPKAPKGNITGSRAGSPLAGSRATSPVGSRASSPVAQSPMAAKPNNKRKATDDPTSPTTGAPAKPKKRKPAPAGELDAQMLIEWVRVTPNPTTRDCIAHFQPYLRGSEDKKRFAMLVKENAVLKDNILHLRSDLRKDGGTSTPAAAPSPTAASSG</sequence>
<dbReference type="GO" id="GO:0005674">
    <property type="term" value="C:transcription factor TFIIF complex"/>
    <property type="evidence" value="ECO:0007669"/>
    <property type="project" value="TreeGrafter"/>
</dbReference>
<dbReference type="Proteomes" id="UP001385951">
    <property type="component" value="Unassembled WGS sequence"/>
</dbReference>
<dbReference type="GO" id="GO:0003677">
    <property type="term" value="F:DNA binding"/>
    <property type="evidence" value="ECO:0007669"/>
    <property type="project" value="InterPro"/>
</dbReference>
<dbReference type="AlphaFoldDB" id="A0AAW0GT27"/>
<dbReference type="GO" id="GO:0016251">
    <property type="term" value="F:RNA polymerase II general transcription initiation factor activity"/>
    <property type="evidence" value="ECO:0007669"/>
    <property type="project" value="TreeGrafter"/>
</dbReference>
<proteinExistence type="predicted"/>
<dbReference type="InterPro" id="IPR008851">
    <property type="entry name" value="TFIIF-alpha"/>
</dbReference>
<reference evidence="2 3" key="1">
    <citation type="submission" date="2022-09" db="EMBL/GenBank/DDBJ databases">
        <authorList>
            <person name="Palmer J.M."/>
        </authorList>
    </citation>
    <scope>NUCLEOTIDE SEQUENCE [LARGE SCALE GENOMIC DNA]</scope>
    <source>
        <strain evidence="2 3">DSM 7382</strain>
    </source>
</reference>
<feature type="region of interest" description="Disordered" evidence="1">
    <location>
        <begin position="14"/>
        <end position="227"/>
    </location>
</feature>
<gene>
    <name evidence="2" type="ORF">QCA50_000450</name>
</gene>
<organism evidence="2 3">
    <name type="scientific">Cerrena zonata</name>
    <dbReference type="NCBI Taxonomy" id="2478898"/>
    <lineage>
        <taxon>Eukaryota</taxon>
        <taxon>Fungi</taxon>
        <taxon>Dikarya</taxon>
        <taxon>Basidiomycota</taxon>
        <taxon>Agaricomycotina</taxon>
        <taxon>Agaricomycetes</taxon>
        <taxon>Polyporales</taxon>
        <taxon>Cerrenaceae</taxon>
        <taxon>Cerrena</taxon>
    </lineage>
</organism>
<dbReference type="GO" id="GO:0006367">
    <property type="term" value="P:transcription initiation at RNA polymerase II promoter"/>
    <property type="evidence" value="ECO:0007669"/>
    <property type="project" value="InterPro"/>
</dbReference>
<protein>
    <submittedName>
        <fullName evidence="2">Uncharacterized protein</fullName>
    </submittedName>
</protein>
<feature type="compositionally biased region" description="Acidic residues" evidence="1">
    <location>
        <begin position="25"/>
        <end position="34"/>
    </location>
</feature>
<feature type="compositionally biased region" description="Low complexity" evidence="1">
    <location>
        <begin position="290"/>
        <end position="306"/>
    </location>
</feature>
<evidence type="ECO:0000313" key="2">
    <source>
        <dbReference type="EMBL" id="KAK7695812.1"/>
    </source>
</evidence>
<evidence type="ECO:0000313" key="3">
    <source>
        <dbReference type="Proteomes" id="UP001385951"/>
    </source>
</evidence>
<dbReference type="PANTHER" id="PTHR13011">
    <property type="entry name" value="TFIIF-ALPHA"/>
    <property type="match status" value="1"/>
</dbReference>
<feature type="compositionally biased region" description="Polar residues" evidence="1">
    <location>
        <begin position="173"/>
        <end position="187"/>
    </location>
</feature>
<feature type="compositionally biased region" description="Pro residues" evidence="1">
    <location>
        <begin position="81"/>
        <end position="94"/>
    </location>
</feature>
<dbReference type="GO" id="GO:0032968">
    <property type="term" value="P:positive regulation of transcription elongation by RNA polymerase II"/>
    <property type="evidence" value="ECO:0007669"/>
    <property type="project" value="InterPro"/>
</dbReference>
<dbReference type="GO" id="GO:0001096">
    <property type="term" value="F:TFIIF-class transcription factor complex binding"/>
    <property type="evidence" value="ECO:0007669"/>
    <property type="project" value="TreeGrafter"/>
</dbReference>
<feature type="compositionally biased region" description="Basic and acidic residues" evidence="1">
    <location>
        <begin position="42"/>
        <end position="56"/>
    </location>
</feature>
<feature type="region of interest" description="Disordered" evidence="1">
    <location>
        <begin position="284"/>
        <end position="306"/>
    </location>
</feature>
<feature type="compositionally biased region" description="Polar residues" evidence="1">
    <location>
        <begin position="95"/>
        <end position="136"/>
    </location>
</feature>
<dbReference type="PANTHER" id="PTHR13011:SF0">
    <property type="entry name" value="GENERAL TRANSCRIPTION FACTOR IIF SUBUNIT 1"/>
    <property type="match status" value="1"/>
</dbReference>